<organism evidence="2 3">
    <name type="scientific">Candidatus Uhrbacteria bacterium RIFCSPLOWO2_01_FULL_47_24</name>
    <dbReference type="NCBI Taxonomy" id="1802401"/>
    <lineage>
        <taxon>Bacteria</taxon>
        <taxon>Candidatus Uhriibacteriota</taxon>
    </lineage>
</organism>
<evidence type="ECO:0000313" key="3">
    <source>
        <dbReference type="Proteomes" id="UP000176897"/>
    </source>
</evidence>
<accession>A0A1F7URZ6</accession>
<name>A0A1F7URZ6_9BACT</name>
<comment type="caution">
    <text evidence="2">The sequence shown here is derived from an EMBL/GenBank/DDBJ whole genome shotgun (WGS) entry which is preliminary data.</text>
</comment>
<evidence type="ECO:0008006" key="4">
    <source>
        <dbReference type="Google" id="ProtNLM"/>
    </source>
</evidence>
<evidence type="ECO:0000313" key="2">
    <source>
        <dbReference type="EMBL" id="OGL81073.1"/>
    </source>
</evidence>
<dbReference type="PROSITE" id="PS51257">
    <property type="entry name" value="PROKAR_LIPOPROTEIN"/>
    <property type="match status" value="1"/>
</dbReference>
<dbReference type="Proteomes" id="UP000176897">
    <property type="component" value="Unassembled WGS sequence"/>
</dbReference>
<dbReference type="Gene3D" id="2.40.360.20">
    <property type="match status" value="1"/>
</dbReference>
<protein>
    <recommendedName>
        <fullName evidence="4">DUF3108 domain-containing protein</fullName>
    </recommendedName>
</protein>
<evidence type="ECO:0000256" key="1">
    <source>
        <dbReference type="SAM" id="MobiDB-lite"/>
    </source>
</evidence>
<reference evidence="2 3" key="1">
    <citation type="journal article" date="2016" name="Nat. Commun.">
        <title>Thousands of microbial genomes shed light on interconnected biogeochemical processes in an aquifer system.</title>
        <authorList>
            <person name="Anantharaman K."/>
            <person name="Brown C.T."/>
            <person name="Hug L.A."/>
            <person name="Sharon I."/>
            <person name="Castelle C.J."/>
            <person name="Probst A.J."/>
            <person name="Thomas B.C."/>
            <person name="Singh A."/>
            <person name="Wilkins M.J."/>
            <person name="Karaoz U."/>
            <person name="Brodie E.L."/>
            <person name="Williams K.H."/>
            <person name="Hubbard S.S."/>
            <person name="Banfield J.F."/>
        </authorList>
    </citation>
    <scope>NUCLEOTIDE SEQUENCE [LARGE SCALE GENOMIC DNA]</scope>
</reference>
<sequence length="210" mass="22422">MKKRISLVVLAMGVLLLVGAGCGKQTQKSASPGSPLATPPEQEESSIKMGKLYNLGALREYEYRITSGADSQQGAMNVKYTISSDTVNGKAAWLQQSDMDVQGNKVSAKMWMSKSSMACLKVLTVMNIAGQTMSQDGQCPEEGPNAATATGEEELKYIGKESVTVPAGTFNAKKYEQAGATFWAVDNIPVPLKVSYTGADSTVMELVSYK</sequence>
<proteinExistence type="predicted"/>
<feature type="region of interest" description="Disordered" evidence="1">
    <location>
        <begin position="25"/>
        <end position="45"/>
    </location>
</feature>
<dbReference type="EMBL" id="MGEJ01000010">
    <property type="protein sequence ID" value="OGL81073.1"/>
    <property type="molecule type" value="Genomic_DNA"/>
</dbReference>
<gene>
    <name evidence="2" type="ORF">A3B21_01600</name>
</gene>
<dbReference type="AlphaFoldDB" id="A0A1F7URZ6"/>